<gene>
    <name evidence="7" type="ORF">H072_4099</name>
</gene>
<comment type="subcellular location">
    <subcellularLocation>
        <location evidence="2">Chromosome</location>
    </subcellularLocation>
    <subcellularLocation>
        <location evidence="1">Nucleus</location>
    </subcellularLocation>
</comment>
<accession>S8AFW0</accession>
<feature type="domain" description="HORMA" evidence="6">
    <location>
        <begin position="1"/>
        <end position="106"/>
    </location>
</feature>
<organism evidence="7 8">
    <name type="scientific">Dactylellina haptotyla (strain CBS 200.50)</name>
    <name type="common">Nematode-trapping fungus</name>
    <name type="synonym">Monacrosporium haptotylum</name>
    <dbReference type="NCBI Taxonomy" id="1284197"/>
    <lineage>
        <taxon>Eukaryota</taxon>
        <taxon>Fungi</taxon>
        <taxon>Dikarya</taxon>
        <taxon>Ascomycota</taxon>
        <taxon>Pezizomycotina</taxon>
        <taxon>Orbiliomycetes</taxon>
        <taxon>Orbiliales</taxon>
        <taxon>Orbiliaceae</taxon>
        <taxon>Dactylellina</taxon>
    </lineage>
</organism>
<sequence length="200" mass="22308">MTEIIQNGETCALIPAFLDTVQLRRSVKALIRKLILVTQNLDLLPETRYLTIRLYHTPETPDEWVPPMFTPFAGKPLRYDGGPHKSPSRGVFGRLDTGIHSVQVRIASTKRTISETQERVVASADNQRPNKRPRICGKVVADKLIGLDTALEDYVVQPDQSSKIAVHKPDILLKSQSVNEELKNVKSFGQAVLGSRLQST</sequence>
<keyword evidence="5" id="KW-0469">Meiosis</keyword>
<dbReference type="EMBL" id="AQGS01000131">
    <property type="protein sequence ID" value="EPS41935.1"/>
    <property type="molecule type" value="Genomic_DNA"/>
</dbReference>
<dbReference type="Proteomes" id="UP000015100">
    <property type="component" value="Unassembled WGS sequence"/>
</dbReference>
<dbReference type="PROSITE" id="PS50815">
    <property type="entry name" value="HORMA"/>
    <property type="match status" value="1"/>
</dbReference>
<dbReference type="GO" id="GO:0005634">
    <property type="term" value="C:nucleus"/>
    <property type="evidence" value="ECO:0007669"/>
    <property type="project" value="UniProtKB-SubCell"/>
</dbReference>
<reference evidence="7 8" key="1">
    <citation type="journal article" date="2013" name="PLoS Genet.">
        <title>Genomic mechanisms accounting for the adaptation to parasitism in nematode-trapping fungi.</title>
        <authorList>
            <person name="Meerupati T."/>
            <person name="Andersson K.M."/>
            <person name="Friman E."/>
            <person name="Kumar D."/>
            <person name="Tunlid A."/>
            <person name="Ahren D."/>
        </authorList>
    </citation>
    <scope>NUCLEOTIDE SEQUENCE [LARGE SCALE GENOMIC DNA]</scope>
    <source>
        <strain evidence="7 8">CBS 200.50</strain>
    </source>
</reference>
<comment type="caution">
    <text evidence="7">The sequence shown here is derived from an EMBL/GenBank/DDBJ whole genome shotgun (WGS) entry which is preliminary data.</text>
</comment>
<evidence type="ECO:0000313" key="8">
    <source>
        <dbReference type="Proteomes" id="UP000015100"/>
    </source>
</evidence>
<dbReference type="Gene3D" id="3.30.900.10">
    <property type="entry name" value="HORMA domain"/>
    <property type="match status" value="1"/>
</dbReference>
<dbReference type="SUPFAM" id="SSF56019">
    <property type="entry name" value="The spindle assembly checkpoint protein mad2"/>
    <property type="match status" value="1"/>
</dbReference>
<reference evidence="8" key="2">
    <citation type="submission" date="2013-04" db="EMBL/GenBank/DDBJ databases">
        <title>Genomic mechanisms accounting for the adaptation to parasitism in nematode-trapping fungi.</title>
        <authorList>
            <person name="Ahren D.G."/>
        </authorList>
    </citation>
    <scope>NUCLEOTIDE SEQUENCE [LARGE SCALE GENOMIC DNA]</scope>
    <source>
        <strain evidence="8">CBS 200.50</strain>
    </source>
</reference>
<dbReference type="STRING" id="1284197.S8AFW0"/>
<dbReference type="HOGENOM" id="CLU_1366210_0_0_1"/>
<dbReference type="PANTHER" id="PTHR48225">
    <property type="entry name" value="HORMA DOMAIN-CONTAINING PROTEIN 1"/>
    <property type="match status" value="1"/>
</dbReference>
<proteinExistence type="predicted"/>
<dbReference type="GO" id="GO:0005694">
    <property type="term" value="C:chromosome"/>
    <property type="evidence" value="ECO:0007669"/>
    <property type="project" value="UniProtKB-SubCell"/>
</dbReference>
<protein>
    <recommendedName>
        <fullName evidence="6">HORMA domain-containing protein</fullName>
    </recommendedName>
</protein>
<dbReference type="AlphaFoldDB" id="S8AFW0"/>
<dbReference type="Pfam" id="PF02301">
    <property type="entry name" value="HORMA"/>
    <property type="match status" value="1"/>
</dbReference>
<dbReference type="InterPro" id="IPR036570">
    <property type="entry name" value="HORMA_dom_sf"/>
</dbReference>
<keyword evidence="3" id="KW-0158">Chromosome</keyword>
<name>S8AFW0_DACHA</name>
<dbReference type="OrthoDB" id="1928087at2759"/>
<evidence type="ECO:0000256" key="4">
    <source>
        <dbReference type="ARBA" id="ARBA00023242"/>
    </source>
</evidence>
<evidence type="ECO:0000256" key="5">
    <source>
        <dbReference type="ARBA" id="ARBA00023254"/>
    </source>
</evidence>
<dbReference type="InterPro" id="IPR051294">
    <property type="entry name" value="HORMA_MeioticProgression"/>
</dbReference>
<evidence type="ECO:0000256" key="3">
    <source>
        <dbReference type="ARBA" id="ARBA00022454"/>
    </source>
</evidence>
<dbReference type="InterPro" id="IPR003511">
    <property type="entry name" value="HORMA_dom"/>
</dbReference>
<evidence type="ECO:0000259" key="6">
    <source>
        <dbReference type="PROSITE" id="PS50815"/>
    </source>
</evidence>
<evidence type="ECO:0000256" key="2">
    <source>
        <dbReference type="ARBA" id="ARBA00004286"/>
    </source>
</evidence>
<keyword evidence="4" id="KW-0539">Nucleus</keyword>
<dbReference type="PANTHER" id="PTHR48225:SF7">
    <property type="entry name" value="MEIOSIS-SPECIFIC PROTEIN HOP1"/>
    <property type="match status" value="1"/>
</dbReference>
<evidence type="ECO:0000256" key="1">
    <source>
        <dbReference type="ARBA" id="ARBA00004123"/>
    </source>
</evidence>
<keyword evidence="8" id="KW-1185">Reference proteome</keyword>
<dbReference type="GO" id="GO:0051321">
    <property type="term" value="P:meiotic cell cycle"/>
    <property type="evidence" value="ECO:0007669"/>
    <property type="project" value="UniProtKB-KW"/>
</dbReference>
<evidence type="ECO:0000313" key="7">
    <source>
        <dbReference type="EMBL" id="EPS41935.1"/>
    </source>
</evidence>